<evidence type="ECO:0000313" key="3">
    <source>
        <dbReference type="Proteomes" id="UP000785200"/>
    </source>
</evidence>
<gene>
    <name evidence="2" type="ORF">D0Z07_0365</name>
</gene>
<feature type="region of interest" description="Disordered" evidence="1">
    <location>
        <begin position="133"/>
        <end position="198"/>
    </location>
</feature>
<name>A0A9P6VSD9_9HELO</name>
<dbReference type="EMBL" id="VNKQ01000002">
    <property type="protein sequence ID" value="KAG0652747.1"/>
    <property type="molecule type" value="Genomic_DNA"/>
</dbReference>
<dbReference type="AlphaFoldDB" id="A0A9P6VSD9"/>
<proteinExistence type="predicted"/>
<keyword evidence="3" id="KW-1185">Reference proteome</keyword>
<evidence type="ECO:0000256" key="1">
    <source>
        <dbReference type="SAM" id="MobiDB-lite"/>
    </source>
</evidence>
<sequence length="198" mass="21868">MPLSTTYLLPAILLNPPFIMHLINTFVSHIIPPSTAVISHSPHPFMESLGPAPGTTPYLDVHADNALCWRYTAVMVVVQVLAFGRVSENRVQRRARKAATLDRERSRREHVERVREAVDRKSSARAMIGGLDGAADSIDENDDYHPRPSGHEIMNGKPKTNGKAQAKLDLSGKSIQKEGLDAESETSLTETSDEEMMI</sequence>
<dbReference type="Proteomes" id="UP000785200">
    <property type="component" value="Unassembled WGS sequence"/>
</dbReference>
<reference evidence="2" key="1">
    <citation type="submission" date="2019-07" db="EMBL/GenBank/DDBJ databases">
        <title>Hyphodiscus hymeniophilus genome sequencing and assembly.</title>
        <authorList>
            <person name="Kramer G."/>
            <person name="Nodwell J."/>
        </authorList>
    </citation>
    <scope>NUCLEOTIDE SEQUENCE</scope>
    <source>
        <strain evidence="2">ATCC 34498</strain>
    </source>
</reference>
<protein>
    <submittedName>
        <fullName evidence="2">Uncharacterized protein</fullName>
    </submittedName>
</protein>
<evidence type="ECO:0000313" key="2">
    <source>
        <dbReference type="EMBL" id="KAG0652747.1"/>
    </source>
</evidence>
<accession>A0A9P6VSD9</accession>
<comment type="caution">
    <text evidence="2">The sequence shown here is derived from an EMBL/GenBank/DDBJ whole genome shotgun (WGS) entry which is preliminary data.</text>
</comment>
<organism evidence="2 3">
    <name type="scientific">Hyphodiscus hymeniophilus</name>
    <dbReference type="NCBI Taxonomy" id="353542"/>
    <lineage>
        <taxon>Eukaryota</taxon>
        <taxon>Fungi</taxon>
        <taxon>Dikarya</taxon>
        <taxon>Ascomycota</taxon>
        <taxon>Pezizomycotina</taxon>
        <taxon>Leotiomycetes</taxon>
        <taxon>Helotiales</taxon>
        <taxon>Hyphodiscaceae</taxon>
        <taxon>Hyphodiscus</taxon>
    </lineage>
</organism>
<dbReference type="OrthoDB" id="4160565at2759"/>